<dbReference type="Proteomes" id="UP000230233">
    <property type="component" value="Unassembled WGS sequence"/>
</dbReference>
<gene>
    <name evidence="3" type="ORF">B9Z55_027031</name>
</gene>
<dbReference type="PANTHER" id="PTHR23015">
    <property type="entry name" value="UNCHARACTERIZED C.ELEGANS PROTEIN"/>
    <property type="match status" value="1"/>
</dbReference>
<comment type="caution">
    <text evidence="3">The sequence shown here is derived from an EMBL/GenBank/DDBJ whole genome shotgun (WGS) entry which is preliminary data.</text>
</comment>
<dbReference type="PANTHER" id="PTHR23015:SF4">
    <property type="entry name" value="DUF38 DOMAIN-CONTAINING PROTEIN-RELATED"/>
    <property type="match status" value="1"/>
</dbReference>
<dbReference type="InterPro" id="IPR040161">
    <property type="entry name" value="FB224"/>
</dbReference>
<organism evidence="3 4">
    <name type="scientific">Caenorhabditis nigoni</name>
    <dbReference type="NCBI Taxonomy" id="1611254"/>
    <lineage>
        <taxon>Eukaryota</taxon>
        <taxon>Metazoa</taxon>
        <taxon>Ecdysozoa</taxon>
        <taxon>Nematoda</taxon>
        <taxon>Chromadorea</taxon>
        <taxon>Rhabditida</taxon>
        <taxon>Rhabditina</taxon>
        <taxon>Rhabditomorpha</taxon>
        <taxon>Rhabditoidea</taxon>
        <taxon>Rhabditidae</taxon>
        <taxon>Peloderinae</taxon>
        <taxon>Caenorhabditis</taxon>
    </lineage>
</organism>
<accession>A0A2G5SIK5</accession>
<evidence type="ECO:0000313" key="3">
    <source>
        <dbReference type="EMBL" id="PIC14868.1"/>
    </source>
</evidence>
<evidence type="ECO:0000259" key="2">
    <source>
        <dbReference type="Pfam" id="PF17906"/>
    </source>
</evidence>
<dbReference type="OrthoDB" id="3256413at2759"/>
<dbReference type="CDD" id="cd22150">
    <property type="entry name" value="F-box_CeFBXA-like"/>
    <property type="match status" value="1"/>
</dbReference>
<name>A0A2G5SIK5_9PELO</name>
<sequence>MERTSTFIKETPQYLRTCILYEVLQKKPIFDSYLNFCDSVGKDAMNYPDFEYWYYRFYHGNRDLDYDRSVDPEPKTFADIPLGTLTKIMAEYLGPVERTVLRSMNHTIKDISDSFPPNFEKLKIVVSYTDVSWSLDNTVFWCYKAGSGCKFYRPNSREVEKSEGCYIKKSLKYLNPLFKIPNLQVNHFLLHFYEKIPDREDLMPVPLNAKSASIYGHNKNKAIQFFLALTPGYLESIKLDVRCTRGIENYANVLETEQFKQAKHVEFGRYMQFNVADLVHFSHLKTFKYRVISDNTVEDVQRIRDIIPTFKEYESCELRFTTREDRFPMREFALALGEEVPLGPFVPPLITHRYQIPEFNDCLEFKIRSDDYCCCVDIVKVR</sequence>
<proteinExistence type="predicted"/>
<dbReference type="Pfam" id="PF17906">
    <property type="entry name" value="HTH_48"/>
    <property type="match status" value="1"/>
</dbReference>
<evidence type="ECO:0008006" key="5">
    <source>
        <dbReference type="Google" id="ProtNLM"/>
    </source>
</evidence>
<protein>
    <recommendedName>
        <fullName evidence="5">F-box domain-containing protein</fullName>
    </recommendedName>
</protein>
<dbReference type="GO" id="GO:0045087">
    <property type="term" value="P:innate immune response"/>
    <property type="evidence" value="ECO:0007669"/>
    <property type="project" value="TreeGrafter"/>
</dbReference>
<evidence type="ECO:0000313" key="4">
    <source>
        <dbReference type="Proteomes" id="UP000230233"/>
    </source>
</evidence>
<dbReference type="InterPro" id="IPR041426">
    <property type="entry name" value="Mos1_HTH"/>
</dbReference>
<feature type="domain" description="Mos1 transposase HTH" evidence="2">
    <location>
        <begin position="12"/>
        <end position="61"/>
    </location>
</feature>
<dbReference type="EMBL" id="PDUG01000007">
    <property type="protein sequence ID" value="PIC14868.1"/>
    <property type="molecule type" value="Genomic_DNA"/>
</dbReference>
<feature type="domain" description="DUF38" evidence="1">
    <location>
        <begin position="206"/>
        <end position="323"/>
    </location>
</feature>
<dbReference type="Pfam" id="PF01827">
    <property type="entry name" value="FTH"/>
    <property type="match status" value="1"/>
</dbReference>
<keyword evidence="4" id="KW-1185">Reference proteome</keyword>
<reference evidence="4" key="1">
    <citation type="submission" date="2017-10" db="EMBL/GenBank/DDBJ databases">
        <title>Rapid genome shrinkage in a self-fertile nematode reveals novel sperm competition proteins.</title>
        <authorList>
            <person name="Yin D."/>
            <person name="Schwarz E.M."/>
            <person name="Thomas C.G."/>
            <person name="Felde R.L."/>
            <person name="Korf I.F."/>
            <person name="Cutter A.D."/>
            <person name="Schartner C.M."/>
            <person name="Ralston E.J."/>
            <person name="Meyer B.J."/>
            <person name="Haag E.S."/>
        </authorList>
    </citation>
    <scope>NUCLEOTIDE SEQUENCE [LARGE SCALE GENOMIC DNA]</scope>
    <source>
        <strain evidence="4">JU1422</strain>
    </source>
</reference>
<dbReference type="AlphaFoldDB" id="A0A2G5SIK5"/>
<evidence type="ECO:0000259" key="1">
    <source>
        <dbReference type="Pfam" id="PF01827"/>
    </source>
</evidence>
<dbReference type="InterPro" id="IPR002900">
    <property type="entry name" value="DUF38/FTH_CAE_spp"/>
</dbReference>